<organism evidence="2 3">
    <name type="scientific">Patiria miniata</name>
    <name type="common">Bat star</name>
    <name type="synonym">Asterina miniata</name>
    <dbReference type="NCBI Taxonomy" id="46514"/>
    <lineage>
        <taxon>Eukaryota</taxon>
        <taxon>Metazoa</taxon>
        <taxon>Echinodermata</taxon>
        <taxon>Eleutherozoa</taxon>
        <taxon>Asterozoa</taxon>
        <taxon>Asteroidea</taxon>
        <taxon>Valvatacea</taxon>
        <taxon>Valvatida</taxon>
        <taxon>Asterinidae</taxon>
        <taxon>Patiria</taxon>
    </lineage>
</organism>
<dbReference type="Proteomes" id="UP000887568">
    <property type="component" value="Unplaced"/>
</dbReference>
<feature type="signal peptide" evidence="1">
    <location>
        <begin position="1"/>
        <end position="19"/>
    </location>
</feature>
<dbReference type="AlphaFoldDB" id="A0A913Z0K0"/>
<dbReference type="GeneID" id="119720010"/>
<keyword evidence="3" id="KW-1185">Reference proteome</keyword>
<evidence type="ECO:0000313" key="2">
    <source>
        <dbReference type="EnsemblMetazoa" id="XP_038045434.1"/>
    </source>
</evidence>
<evidence type="ECO:0000256" key="1">
    <source>
        <dbReference type="SAM" id="SignalP"/>
    </source>
</evidence>
<proteinExistence type="predicted"/>
<dbReference type="EnsemblMetazoa" id="XM_038189506.1">
    <property type="protein sequence ID" value="XP_038045434.1"/>
    <property type="gene ID" value="LOC119720010"/>
</dbReference>
<sequence>MNKLAMLVVCCLFLQLASGASLAFSRREDTRSRWADLQRKLHQPRGDTPITQSGQIAVPTIARYGTTETVTLSQDETQRFVGELCSNSSMGKAVNVTVHLHNNAGWEPVQGVVDVYVVDSNCQGGVLCTNKDDDGYATAYCLIESWPSLSNIMIVVKAGPVSGIKFSLAAEFYEQGTQPAAHVKTHMPSHIPNLLAMAPLDQPAITLTQSVEVFPSVSLGSLERALLEFTWCSDNSMIMIQSTVMSSDGESTYAQYICETLPCDVGTNNIIEQTEYLPTNTVQTDPMNIDNAVGKKLYVVVTSWGGPYDSAGNAYVSNFLYSANQH</sequence>
<dbReference type="RefSeq" id="XP_038045434.1">
    <property type="nucleotide sequence ID" value="XM_038189506.1"/>
</dbReference>
<protein>
    <submittedName>
        <fullName evidence="2">Uncharacterized protein</fullName>
    </submittedName>
</protein>
<feature type="chain" id="PRO_5036813163" evidence="1">
    <location>
        <begin position="20"/>
        <end position="326"/>
    </location>
</feature>
<evidence type="ECO:0000313" key="3">
    <source>
        <dbReference type="Proteomes" id="UP000887568"/>
    </source>
</evidence>
<keyword evidence="1" id="KW-0732">Signal</keyword>
<name>A0A913Z0K0_PATMI</name>
<accession>A0A913Z0K0</accession>
<reference evidence="2" key="1">
    <citation type="submission" date="2022-11" db="UniProtKB">
        <authorList>
            <consortium name="EnsemblMetazoa"/>
        </authorList>
    </citation>
    <scope>IDENTIFICATION</scope>
</reference>